<keyword evidence="1" id="KW-0812">Transmembrane</keyword>
<gene>
    <name evidence="2" type="ORF">QE408_000291</name>
</gene>
<name>A0ABU0UE10_9HYPH</name>
<proteinExistence type="predicted"/>
<organism evidence="2 3">
    <name type="scientific">Agrobacterium larrymoorei</name>
    <dbReference type="NCBI Taxonomy" id="160699"/>
    <lineage>
        <taxon>Bacteria</taxon>
        <taxon>Pseudomonadati</taxon>
        <taxon>Pseudomonadota</taxon>
        <taxon>Alphaproteobacteria</taxon>
        <taxon>Hyphomicrobiales</taxon>
        <taxon>Rhizobiaceae</taxon>
        <taxon>Rhizobium/Agrobacterium group</taxon>
        <taxon>Agrobacterium</taxon>
    </lineage>
</organism>
<feature type="transmembrane region" description="Helical" evidence="1">
    <location>
        <begin position="82"/>
        <end position="107"/>
    </location>
</feature>
<accession>A0ABU0UE10</accession>
<sequence length="115" mass="12570">MNEVLKFIVSPAVTLFIVFLAASPFAFAVYCLMILVKWLLGPLGAIVLYCAEVVALVLWAAWYEAKVTEAINSDAIEGPVAFGAAMEAGLLMLFAAAMVILNAFGLWRIIYRPRK</sequence>
<evidence type="ECO:0000256" key="1">
    <source>
        <dbReference type="SAM" id="Phobius"/>
    </source>
</evidence>
<reference evidence="2 3" key="1">
    <citation type="submission" date="2023-07" db="EMBL/GenBank/DDBJ databases">
        <title>Functional and genomic diversity of the sorghum phyllosphere microbiome.</title>
        <authorList>
            <person name="Shade A."/>
        </authorList>
    </citation>
    <scope>NUCLEOTIDE SEQUENCE [LARGE SCALE GENOMIC DNA]</scope>
    <source>
        <strain evidence="2 3">SORGH_AS_1126</strain>
    </source>
</reference>
<dbReference type="Proteomes" id="UP001224781">
    <property type="component" value="Unassembled WGS sequence"/>
</dbReference>
<keyword evidence="1" id="KW-1133">Transmembrane helix</keyword>
<keyword evidence="1" id="KW-0472">Membrane</keyword>
<dbReference type="RefSeq" id="WP_306927924.1">
    <property type="nucleotide sequence ID" value="NZ_JAUTBL010000001.1"/>
</dbReference>
<comment type="caution">
    <text evidence="2">The sequence shown here is derived from an EMBL/GenBank/DDBJ whole genome shotgun (WGS) entry which is preliminary data.</text>
</comment>
<dbReference type="EMBL" id="JAUTBL010000001">
    <property type="protein sequence ID" value="MDQ1183169.1"/>
    <property type="molecule type" value="Genomic_DNA"/>
</dbReference>
<feature type="transmembrane region" description="Helical" evidence="1">
    <location>
        <begin position="12"/>
        <end position="36"/>
    </location>
</feature>
<evidence type="ECO:0000313" key="3">
    <source>
        <dbReference type="Proteomes" id="UP001224781"/>
    </source>
</evidence>
<feature type="transmembrane region" description="Helical" evidence="1">
    <location>
        <begin position="43"/>
        <end position="62"/>
    </location>
</feature>
<keyword evidence="3" id="KW-1185">Reference proteome</keyword>
<evidence type="ECO:0000313" key="2">
    <source>
        <dbReference type="EMBL" id="MDQ1183169.1"/>
    </source>
</evidence>
<protein>
    <submittedName>
        <fullName evidence="2">Multisubunit Na+/H+ antiporter MnhG subunit</fullName>
    </submittedName>
</protein>